<name>X1K1G9_9ZZZZ</name>
<gene>
    <name evidence="2" type="ORF">S03H2_72467</name>
</gene>
<feature type="transmembrane region" description="Helical" evidence="1">
    <location>
        <begin position="20"/>
        <end position="41"/>
    </location>
</feature>
<comment type="caution">
    <text evidence="2">The sequence shown here is derived from an EMBL/GenBank/DDBJ whole genome shotgun (WGS) entry which is preliminary data.</text>
</comment>
<evidence type="ECO:0000313" key="2">
    <source>
        <dbReference type="EMBL" id="GAI00857.1"/>
    </source>
</evidence>
<keyword evidence="1" id="KW-0812">Transmembrane</keyword>
<evidence type="ECO:0000256" key="1">
    <source>
        <dbReference type="SAM" id="Phobius"/>
    </source>
</evidence>
<protein>
    <submittedName>
        <fullName evidence="2">Uncharacterized protein</fullName>
    </submittedName>
</protein>
<proteinExistence type="predicted"/>
<organism evidence="2">
    <name type="scientific">marine sediment metagenome</name>
    <dbReference type="NCBI Taxonomy" id="412755"/>
    <lineage>
        <taxon>unclassified sequences</taxon>
        <taxon>metagenomes</taxon>
        <taxon>ecological metagenomes</taxon>
    </lineage>
</organism>
<accession>X1K1G9</accession>
<reference evidence="2" key="1">
    <citation type="journal article" date="2014" name="Front. Microbiol.">
        <title>High frequency of phylogenetically diverse reductive dehalogenase-homologous genes in deep subseafloor sedimentary metagenomes.</title>
        <authorList>
            <person name="Kawai M."/>
            <person name="Futagami T."/>
            <person name="Toyoda A."/>
            <person name="Takaki Y."/>
            <person name="Nishi S."/>
            <person name="Hori S."/>
            <person name="Arai W."/>
            <person name="Tsubouchi T."/>
            <person name="Morono Y."/>
            <person name="Uchiyama I."/>
            <person name="Ito T."/>
            <person name="Fujiyama A."/>
            <person name="Inagaki F."/>
            <person name="Takami H."/>
        </authorList>
    </citation>
    <scope>NUCLEOTIDE SEQUENCE</scope>
    <source>
        <strain evidence="2">Expedition CK06-06</strain>
    </source>
</reference>
<feature type="non-terminal residue" evidence="2">
    <location>
        <position position="58"/>
    </location>
</feature>
<keyword evidence="1" id="KW-0472">Membrane</keyword>
<feature type="non-terminal residue" evidence="2">
    <location>
        <position position="1"/>
    </location>
</feature>
<dbReference type="AlphaFoldDB" id="X1K1G9"/>
<sequence>IPGLSLEVNEYYEIQPRYLVVSKLFLLGIGLVALLLIRSIWSWSQIPNLTLGLMIITL</sequence>
<dbReference type="EMBL" id="BARU01049015">
    <property type="protein sequence ID" value="GAI00857.1"/>
    <property type="molecule type" value="Genomic_DNA"/>
</dbReference>
<keyword evidence="1" id="KW-1133">Transmembrane helix</keyword>